<reference evidence="2" key="1">
    <citation type="journal article" date="2012" name="Proc. Natl. Acad. Sci. U.S.A.">
        <title>Genome sequence of the button mushroom Agaricus bisporus reveals mechanisms governing adaptation to a humic-rich ecological niche.</title>
        <authorList>
            <person name="Morin E."/>
            <person name="Kohler A."/>
            <person name="Baker A.R."/>
            <person name="Foulongne-Oriol M."/>
            <person name="Lombard V."/>
            <person name="Nagy L.G."/>
            <person name="Ohm R.A."/>
            <person name="Patyshakuliyeva A."/>
            <person name="Brun A."/>
            <person name="Aerts A.L."/>
            <person name="Bailey A.M."/>
            <person name="Billette C."/>
            <person name="Coutinho P.M."/>
            <person name="Deakin G."/>
            <person name="Doddapaneni H."/>
            <person name="Floudas D."/>
            <person name="Grimwood J."/>
            <person name="Hilden K."/>
            <person name="Kuees U."/>
            <person name="LaButti K.M."/>
            <person name="Lapidus A."/>
            <person name="Lindquist E.A."/>
            <person name="Lucas S.M."/>
            <person name="Murat C."/>
            <person name="Riley R.W."/>
            <person name="Salamov A.A."/>
            <person name="Schmutz J."/>
            <person name="Subramanian V."/>
            <person name="Woesten H.A.B."/>
            <person name="Xu J."/>
            <person name="Eastwood D.C."/>
            <person name="Foster G.D."/>
            <person name="Sonnenberg A.S."/>
            <person name="Cullen D."/>
            <person name="de Vries R.P."/>
            <person name="Lundell T."/>
            <person name="Hibbett D.S."/>
            <person name="Henrissat B."/>
            <person name="Burton K.S."/>
            <person name="Kerrigan R.W."/>
            <person name="Challen M.P."/>
            <person name="Grigoriev I.V."/>
            <person name="Martin F."/>
        </authorList>
    </citation>
    <scope>NUCLEOTIDE SEQUENCE [LARGE SCALE GENOMIC DNA]</scope>
    <source>
        <strain evidence="2">JB137-S8 / ATCC MYA-4627 / FGSC 10392</strain>
    </source>
</reference>
<dbReference type="KEGG" id="abp:AGABI1DRAFT133983"/>
<dbReference type="RefSeq" id="XP_007335514.1">
    <property type="nucleotide sequence ID" value="XM_007335452.1"/>
</dbReference>
<dbReference type="Proteomes" id="UP000008493">
    <property type="component" value="Unassembled WGS sequence"/>
</dbReference>
<gene>
    <name evidence="1" type="ORF">AGABI1DRAFT_133983</name>
</gene>
<name>K5WSX2_AGABU</name>
<accession>K5WSX2</accession>
<dbReference type="InParanoid" id="K5WSX2"/>
<evidence type="ECO:0000313" key="1">
    <source>
        <dbReference type="EMBL" id="EKM73848.1"/>
    </source>
</evidence>
<keyword evidence="2" id="KW-1185">Reference proteome</keyword>
<sequence length="126" mass="14436">MSTLALRWNYAGVNWRNFSVNIRSSTLSSASVPPIYIVPTYNLPTIPGSMLLDAYISSKEEQVMGINSQGTVEYRDDFWMMKSECYVPALEEHEDVKPSVKQKRKHTTSIVYHHTKELKKNLINSP</sequence>
<dbReference type="EMBL" id="JH971953">
    <property type="protein sequence ID" value="EKM73848.1"/>
    <property type="molecule type" value="Genomic_DNA"/>
</dbReference>
<protein>
    <submittedName>
        <fullName evidence="1">Uncharacterized protein</fullName>
    </submittedName>
</protein>
<dbReference type="AlphaFoldDB" id="K5WSX2"/>
<dbReference type="GeneID" id="18828117"/>
<evidence type="ECO:0000313" key="2">
    <source>
        <dbReference type="Proteomes" id="UP000008493"/>
    </source>
</evidence>
<proteinExistence type="predicted"/>
<dbReference type="HOGENOM" id="CLU_1980981_0_0_1"/>
<organism evidence="1 2">
    <name type="scientific">Agaricus bisporus var. burnettii (strain JB137-S8 / ATCC MYA-4627 / FGSC 10392)</name>
    <name type="common">White button mushroom</name>
    <dbReference type="NCBI Taxonomy" id="597362"/>
    <lineage>
        <taxon>Eukaryota</taxon>
        <taxon>Fungi</taxon>
        <taxon>Dikarya</taxon>
        <taxon>Basidiomycota</taxon>
        <taxon>Agaricomycotina</taxon>
        <taxon>Agaricomycetes</taxon>
        <taxon>Agaricomycetidae</taxon>
        <taxon>Agaricales</taxon>
        <taxon>Agaricineae</taxon>
        <taxon>Agaricaceae</taxon>
        <taxon>Agaricus</taxon>
    </lineage>
</organism>